<reference evidence="3" key="1">
    <citation type="submission" date="2017-09" db="EMBL/GenBank/DDBJ databases">
        <authorList>
            <person name="Varghese N."/>
            <person name="Submissions S."/>
        </authorList>
    </citation>
    <scope>NUCLEOTIDE SEQUENCE [LARGE SCALE GENOMIC DNA]</scope>
    <source>
        <strain evidence="3">DSM 44270</strain>
    </source>
</reference>
<dbReference type="InterPro" id="IPR016300">
    <property type="entry name" value="ATPase_ArsA/GET3"/>
</dbReference>
<feature type="domain" description="ArsA/GET3 Anion-transporting ATPase-like" evidence="1">
    <location>
        <begin position="10"/>
        <end position="168"/>
    </location>
</feature>
<dbReference type="GO" id="GO:0016887">
    <property type="term" value="F:ATP hydrolysis activity"/>
    <property type="evidence" value="ECO:0007669"/>
    <property type="project" value="InterPro"/>
</dbReference>
<evidence type="ECO:0000313" key="3">
    <source>
        <dbReference type="Proteomes" id="UP000219482"/>
    </source>
</evidence>
<evidence type="ECO:0000313" key="2">
    <source>
        <dbReference type="EMBL" id="SOE00590.1"/>
    </source>
</evidence>
<dbReference type="GO" id="GO:0005524">
    <property type="term" value="F:ATP binding"/>
    <property type="evidence" value="ECO:0007669"/>
    <property type="project" value="UniProtKB-KW"/>
</dbReference>
<dbReference type="Proteomes" id="UP000219482">
    <property type="component" value="Unassembled WGS sequence"/>
</dbReference>
<dbReference type="PANTHER" id="PTHR10803">
    <property type="entry name" value="ARSENICAL PUMP-DRIVING ATPASE ARSENITE-TRANSLOCATING ATPASE"/>
    <property type="match status" value="1"/>
</dbReference>
<keyword evidence="2" id="KW-0067">ATP-binding</keyword>
<dbReference type="SUPFAM" id="SSF52540">
    <property type="entry name" value="P-loop containing nucleoside triphosphate hydrolases"/>
    <property type="match status" value="1"/>
</dbReference>
<dbReference type="EMBL" id="OCNK01000003">
    <property type="protein sequence ID" value="SOE00590.1"/>
    <property type="molecule type" value="Genomic_DNA"/>
</dbReference>
<organism evidence="2 3">
    <name type="scientific">Blastococcus haudaquaticus</name>
    <dbReference type="NCBI Taxonomy" id="1938745"/>
    <lineage>
        <taxon>Bacteria</taxon>
        <taxon>Bacillati</taxon>
        <taxon>Actinomycetota</taxon>
        <taxon>Actinomycetes</taxon>
        <taxon>Geodermatophilales</taxon>
        <taxon>Geodermatophilaceae</taxon>
        <taxon>Blastococcus</taxon>
    </lineage>
</organism>
<dbReference type="InterPro" id="IPR025723">
    <property type="entry name" value="ArsA/GET3_ATPase-like"/>
</dbReference>
<dbReference type="OrthoDB" id="5242836at2"/>
<dbReference type="InterPro" id="IPR027417">
    <property type="entry name" value="P-loop_NTPase"/>
</dbReference>
<dbReference type="Gene3D" id="3.40.50.300">
    <property type="entry name" value="P-loop containing nucleotide triphosphate hydrolases"/>
    <property type="match status" value="1"/>
</dbReference>
<name>A0A286GYI5_9ACTN</name>
<dbReference type="Pfam" id="PF02374">
    <property type="entry name" value="ArsA_ATPase"/>
    <property type="match status" value="1"/>
</dbReference>
<dbReference type="PANTHER" id="PTHR10803:SF31">
    <property type="entry name" value="ATPASE RV3679-RELATED"/>
    <property type="match status" value="1"/>
</dbReference>
<dbReference type="RefSeq" id="WP_097184950.1">
    <property type="nucleotide sequence ID" value="NZ_OCNK01000003.1"/>
</dbReference>
<accession>A0A286GYI5</accession>
<evidence type="ECO:0000259" key="1">
    <source>
        <dbReference type="Pfam" id="PF02374"/>
    </source>
</evidence>
<keyword evidence="3" id="KW-1185">Reference proteome</keyword>
<keyword evidence="2" id="KW-0547">Nucleotide-binding</keyword>
<gene>
    <name evidence="2" type="ORF">SAMN06272739_2679</name>
</gene>
<sequence>MSPDSSPVRLHVVTGKGGTGKTTVAAALALALASDGRTVLLVETEGRQGVAQLFDTPPLPYEERRVAVTRGGGEVKALAIDVEEALLDYLDMFYNLRRAGRALRKMGAIDFATSIAPGLRDVLITGKVKEAVTRRHDGRPVYDAVVVDAPPTGRITRFLNVTNEMGQLARSGPIKTQSDGVMAVLRSPQTAVHLVTLLEDMPVQETADAIDELTKAELPVGSVIVNMATEPVLPVEELTRAAEGRLTGADLAPALAAAHLTGGPELAQALVAEVTEHARRWAGQDALRDEVEALGRPTIELPLLTGPMDLGSLFELAARLEDHLRTEVAAA</sequence>
<proteinExistence type="predicted"/>
<dbReference type="AlphaFoldDB" id="A0A286GYI5"/>
<protein>
    <submittedName>
        <fullName evidence="2">Arsenite efflux ATP-binding protein ArsA</fullName>
    </submittedName>
</protein>